<protein>
    <recommendedName>
        <fullName evidence="1">UbiC transcription regulator-associated domain-containing protein</fullName>
    </recommendedName>
</protein>
<dbReference type="Pfam" id="PF07702">
    <property type="entry name" value="UTRA"/>
    <property type="match status" value="1"/>
</dbReference>
<accession>A0A645GGU5</accession>
<organism evidence="2">
    <name type="scientific">bioreactor metagenome</name>
    <dbReference type="NCBI Taxonomy" id="1076179"/>
    <lineage>
        <taxon>unclassified sequences</taxon>
        <taxon>metagenomes</taxon>
        <taxon>ecological metagenomes</taxon>
    </lineage>
</organism>
<dbReference type="EMBL" id="VSSQ01074524">
    <property type="protein sequence ID" value="MPN25370.1"/>
    <property type="molecule type" value="Genomic_DNA"/>
</dbReference>
<evidence type="ECO:0000259" key="1">
    <source>
        <dbReference type="SMART" id="SM00866"/>
    </source>
</evidence>
<proteinExistence type="predicted"/>
<comment type="caution">
    <text evidence="2">The sequence shown here is derived from an EMBL/GenBank/DDBJ whole genome shotgun (WGS) entry which is preliminary data.</text>
</comment>
<dbReference type="GO" id="GO:0003677">
    <property type="term" value="F:DNA binding"/>
    <property type="evidence" value="ECO:0007669"/>
    <property type="project" value="InterPro"/>
</dbReference>
<evidence type="ECO:0000313" key="2">
    <source>
        <dbReference type="EMBL" id="MPN25370.1"/>
    </source>
</evidence>
<dbReference type="AlphaFoldDB" id="A0A645GGU5"/>
<feature type="domain" description="UbiC transcription regulator-associated" evidence="1">
    <location>
        <begin position="21"/>
        <end position="159"/>
    </location>
</feature>
<dbReference type="PANTHER" id="PTHR44846:SF1">
    <property type="entry name" value="MANNOSYL-D-GLYCERATE TRANSPORT_METABOLISM SYSTEM REPRESSOR MNGR-RELATED"/>
    <property type="match status" value="1"/>
</dbReference>
<dbReference type="InterPro" id="IPR028978">
    <property type="entry name" value="Chorismate_lyase_/UTRA_dom_sf"/>
</dbReference>
<dbReference type="InterPro" id="IPR050679">
    <property type="entry name" value="Bact_HTH_transcr_reg"/>
</dbReference>
<dbReference type="PANTHER" id="PTHR44846">
    <property type="entry name" value="MANNOSYL-D-GLYCERATE TRANSPORT/METABOLISM SYSTEM REPRESSOR MNGR-RELATED"/>
    <property type="match status" value="1"/>
</dbReference>
<dbReference type="SMART" id="SM00866">
    <property type="entry name" value="UTRA"/>
    <property type="match status" value="1"/>
</dbReference>
<dbReference type="Gene3D" id="3.40.1410.10">
    <property type="entry name" value="Chorismate lyase-like"/>
    <property type="match status" value="1"/>
</dbReference>
<dbReference type="SUPFAM" id="SSF64288">
    <property type="entry name" value="Chorismate lyase-like"/>
    <property type="match status" value="1"/>
</dbReference>
<dbReference type="GO" id="GO:0045892">
    <property type="term" value="P:negative regulation of DNA-templated transcription"/>
    <property type="evidence" value="ECO:0007669"/>
    <property type="project" value="TreeGrafter"/>
</dbReference>
<dbReference type="InterPro" id="IPR011663">
    <property type="entry name" value="UTRA"/>
</dbReference>
<gene>
    <name evidence="2" type="ORF">SDC9_172779</name>
</gene>
<name>A0A645GGU5_9ZZZZ</name>
<reference evidence="2" key="1">
    <citation type="submission" date="2019-08" db="EMBL/GenBank/DDBJ databases">
        <authorList>
            <person name="Kucharzyk K."/>
            <person name="Murdoch R.W."/>
            <person name="Higgins S."/>
            <person name="Loffler F."/>
        </authorList>
    </citation>
    <scope>NUCLEOTIDE SEQUENCE</scope>
</reference>
<sequence length="193" mass="22198">MQKISKPFIKTSNSFTDDIILANMIPKTELIDYRIMKGKDVPEVMNSLNIEEDDYVHFFIRKRFADDRLIALSYTYINYKILSHIDIKALDGSFNDYVNKIGISRSYGYTEISACLPDAYQEKIIGTSHIALLKQTIGWNVNDEPFEITHHYYIGDCYTIRQGVIMIYDSDGSHHKELISSPIIPSSTKVNDN</sequence>